<dbReference type="PANTHER" id="PTHR39441">
    <property type="entry name" value="DUF2252 DOMAIN-CONTAINING PROTEIN"/>
    <property type="match status" value="1"/>
</dbReference>
<dbReference type="Pfam" id="PF10009">
    <property type="entry name" value="DUF2252"/>
    <property type="match status" value="1"/>
</dbReference>
<name>A0AAC8XJ57_9ALTE</name>
<evidence type="ECO:0000313" key="1">
    <source>
        <dbReference type="EMBL" id="AMJ78463.1"/>
    </source>
</evidence>
<dbReference type="AlphaFoldDB" id="A0AAC8XJ57"/>
<dbReference type="EMBL" id="CP013928">
    <property type="protein sequence ID" value="AMJ78463.1"/>
    <property type="molecule type" value="Genomic_DNA"/>
</dbReference>
<reference evidence="1 2" key="1">
    <citation type="submission" date="2015-12" db="EMBL/GenBank/DDBJ databases">
        <title>Intraspecies pangenome expansion in the marine bacterium Alteromonas.</title>
        <authorList>
            <person name="Lopez-Perez M."/>
            <person name="Rodriguez-Valera F."/>
        </authorList>
    </citation>
    <scope>NUCLEOTIDE SEQUENCE [LARGE SCALE GENOMIC DNA]</scope>
    <source>
        <strain evidence="1 2">UM8</strain>
    </source>
</reference>
<dbReference type="Proteomes" id="UP000061468">
    <property type="component" value="Chromosome"/>
</dbReference>
<accession>A0AAC8XJ57</accession>
<dbReference type="PANTHER" id="PTHR39441:SF1">
    <property type="entry name" value="DUF2252 DOMAIN-CONTAINING PROTEIN"/>
    <property type="match status" value="1"/>
</dbReference>
<protein>
    <recommendedName>
        <fullName evidence="3">DUF2252 domain-containing protein</fullName>
    </recommendedName>
</protein>
<sequence>MLDNRLQHIIDAVKRIDGQTPSLQLAKHTKMASSPFVFYRGSAQLFYADILSGVINFPKECDSIPLTSVMGDCHTSNFGFLTEEGSHGDTVIFSPNDFDDACVGQAQWDVLRYLTSLHLARAHCAGVIKGKYQDDAINHSKPVVSHQDVIEAQYRFIESYIKTCERVKANASVLNEAIDTCPSTVPSKLTKLYNKAKARSAGGEDFTSKSALAKAVQLQGDTLAFKRNSEKFTKLSGQEYSALLAAFAPYMDDAVVDIVKRLNAGTGSVNMNRYYFLVGPSKPHNAESFSHCHIVEVKQQREAAPIHYFKALNPVNRLNAAHLTARCQRRMQRRPDLVLDEVKYAGAHYLVRSRHHAKVGVAPHDIAMGKKAIEKGFNYFAELCGYSLALAHCRGDRRSTRFSSSAAKTFESVKTLLVKVANLYAEQVIDDHALFKQHIENK</sequence>
<proteinExistence type="predicted"/>
<dbReference type="InterPro" id="IPR018721">
    <property type="entry name" value="DUF2252"/>
</dbReference>
<dbReference type="RefSeq" id="WP_012518266.1">
    <property type="nucleotide sequence ID" value="NZ_CAKMLI010000014.1"/>
</dbReference>
<gene>
    <name evidence="1" type="ORF">AV942_09255</name>
</gene>
<dbReference type="OMA" id="YGRMTES"/>
<evidence type="ECO:0000313" key="2">
    <source>
        <dbReference type="Proteomes" id="UP000061468"/>
    </source>
</evidence>
<organism evidence="1 2">
    <name type="scientific">Alteromonas mediterranea</name>
    <dbReference type="NCBI Taxonomy" id="314275"/>
    <lineage>
        <taxon>Bacteria</taxon>
        <taxon>Pseudomonadati</taxon>
        <taxon>Pseudomonadota</taxon>
        <taxon>Gammaproteobacteria</taxon>
        <taxon>Alteromonadales</taxon>
        <taxon>Alteromonadaceae</taxon>
        <taxon>Alteromonas/Salinimonas group</taxon>
        <taxon>Alteromonas</taxon>
    </lineage>
</organism>
<evidence type="ECO:0008006" key="3">
    <source>
        <dbReference type="Google" id="ProtNLM"/>
    </source>
</evidence>